<sequence>MVSEKSNITIIIPVYNEDNTIGEDIDVIIKTMEKANYGYEIIVVDDGSTDKTAQIVKKKKGVELIQHSYNKGVGGASKLFKSFQ</sequence>
<dbReference type="Gene3D" id="3.90.550.10">
    <property type="entry name" value="Spore Coat Polysaccharide Biosynthesis Protein SpsA, Chain A"/>
    <property type="match status" value="1"/>
</dbReference>
<evidence type="ECO:0000259" key="1">
    <source>
        <dbReference type="Pfam" id="PF00535"/>
    </source>
</evidence>
<name>X1RY62_9ZZZZ</name>
<evidence type="ECO:0000313" key="2">
    <source>
        <dbReference type="EMBL" id="GAI85717.1"/>
    </source>
</evidence>
<dbReference type="EMBL" id="BARW01007210">
    <property type="protein sequence ID" value="GAI85717.1"/>
    <property type="molecule type" value="Genomic_DNA"/>
</dbReference>
<dbReference type="PANTHER" id="PTHR48090">
    <property type="entry name" value="UNDECAPRENYL-PHOSPHATE 4-DEOXY-4-FORMAMIDO-L-ARABINOSE TRANSFERASE-RELATED"/>
    <property type="match status" value="1"/>
</dbReference>
<dbReference type="InterPro" id="IPR029044">
    <property type="entry name" value="Nucleotide-diphossugar_trans"/>
</dbReference>
<accession>X1RY62</accession>
<comment type="caution">
    <text evidence="2">The sequence shown here is derived from an EMBL/GenBank/DDBJ whole genome shotgun (WGS) entry which is preliminary data.</text>
</comment>
<dbReference type="SUPFAM" id="SSF53448">
    <property type="entry name" value="Nucleotide-diphospho-sugar transferases"/>
    <property type="match status" value="1"/>
</dbReference>
<dbReference type="Pfam" id="PF00535">
    <property type="entry name" value="Glycos_transf_2"/>
    <property type="match status" value="1"/>
</dbReference>
<dbReference type="InterPro" id="IPR050256">
    <property type="entry name" value="Glycosyltransferase_2"/>
</dbReference>
<proteinExistence type="predicted"/>
<organism evidence="2">
    <name type="scientific">marine sediment metagenome</name>
    <dbReference type="NCBI Taxonomy" id="412755"/>
    <lineage>
        <taxon>unclassified sequences</taxon>
        <taxon>metagenomes</taxon>
        <taxon>ecological metagenomes</taxon>
    </lineage>
</organism>
<feature type="domain" description="Glycosyltransferase 2-like" evidence="1">
    <location>
        <begin position="9"/>
        <end position="76"/>
    </location>
</feature>
<gene>
    <name evidence="2" type="ORF">S12H4_15062</name>
</gene>
<reference evidence="2" key="1">
    <citation type="journal article" date="2014" name="Front. Microbiol.">
        <title>High frequency of phylogenetically diverse reductive dehalogenase-homologous genes in deep subseafloor sedimentary metagenomes.</title>
        <authorList>
            <person name="Kawai M."/>
            <person name="Futagami T."/>
            <person name="Toyoda A."/>
            <person name="Takaki Y."/>
            <person name="Nishi S."/>
            <person name="Hori S."/>
            <person name="Arai W."/>
            <person name="Tsubouchi T."/>
            <person name="Morono Y."/>
            <person name="Uchiyama I."/>
            <person name="Ito T."/>
            <person name="Fujiyama A."/>
            <person name="Inagaki F."/>
            <person name="Takami H."/>
        </authorList>
    </citation>
    <scope>NUCLEOTIDE SEQUENCE</scope>
    <source>
        <strain evidence="2">Expedition CK06-06</strain>
    </source>
</reference>
<dbReference type="AlphaFoldDB" id="X1RY62"/>
<dbReference type="InterPro" id="IPR001173">
    <property type="entry name" value="Glyco_trans_2-like"/>
</dbReference>
<protein>
    <recommendedName>
        <fullName evidence="1">Glycosyltransferase 2-like domain-containing protein</fullName>
    </recommendedName>
</protein>